<reference evidence="2" key="1">
    <citation type="submission" date="2018-06" db="EMBL/GenBank/DDBJ databases">
        <authorList>
            <consortium name="Pathogen Informatics"/>
            <person name="Doyle S."/>
        </authorList>
    </citation>
    <scope>NUCLEOTIDE SEQUENCE [LARGE SCALE GENOMIC DNA]</scope>
    <source>
        <strain evidence="2">NCTC11421</strain>
    </source>
</reference>
<dbReference type="Pfam" id="PF05565">
    <property type="entry name" value="Sipho_Gp157"/>
    <property type="match status" value="1"/>
</dbReference>
<dbReference type="AlphaFoldDB" id="A0A1D3IIB9"/>
<dbReference type="EMBL" id="SUQX01000051">
    <property type="protein sequence ID" value="TJX04084.1"/>
    <property type="molecule type" value="Genomic_DNA"/>
</dbReference>
<dbReference type="EMBL" id="UGRI01000001">
    <property type="protein sequence ID" value="SUA20834.1"/>
    <property type="molecule type" value="Genomic_DNA"/>
</dbReference>
<evidence type="ECO:0000313" key="4">
    <source>
        <dbReference type="Proteomes" id="UP000307092"/>
    </source>
</evidence>
<dbReference type="RefSeq" id="WP_004464807.1">
    <property type="nucleotide sequence ID" value="NZ_AP023067.1"/>
</dbReference>
<gene>
    <name evidence="3" type="ORF">E8M63_12490</name>
    <name evidence="1" type="ORF">NCTC11421_00939</name>
    <name evidence="2" type="ORF">NCTC11421_02137</name>
</gene>
<evidence type="ECO:0000313" key="1">
    <source>
        <dbReference type="EMBL" id="SUA20834.1"/>
    </source>
</evidence>
<organism evidence="2">
    <name type="scientific">Neisseria gonorrhoeae</name>
    <dbReference type="NCBI Taxonomy" id="485"/>
    <lineage>
        <taxon>Bacteria</taxon>
        <taxon>Pseudomonadati</taxon>
        <taxon>Pseudomonadota</taxon>
        <taxon>Betaproteobacteria</taxon>
        <taxon>Neisseriales</taxon>
        <taxon>Neisseriaceae</taxon>
        <taxon>Neisseria</taxon>
    </lineage>
</organism>
<dbReference type="EMBL" id="UGRI01000001">
    <property type="protein sequence ID" value="SUA24146.1"/>
    <property type="molecule type" value="Genomic_DNA"/>
</dbReference>
<dbReference type="Proteomes" id="UP000307092">
    <property type="component" value="Unassembled WGS sequence"/>
</dbReference>
<dbReference type="InterPro" id="IPR008840">
    <property type="entry name" value="Sipho_Gp157"/>
</dbReference>
<name>A0A1D3IIB9_NEIGO</name>
<reference evidence="3 4" key="2">
    <citation type="submission" date="2019-04" db="EMBL/GenBank/DDBJ databases">
        <title>The CDC panel for molecular diagnostics of ciprofloxacin resistance and its use for research and clinical development.</title>
        <authorList>
            <person name="Liu H."/>
            <person name="Tang K."/>
            <person name="Pham C."/>
            <person name="Schmerer M."/>
        </authorList>
    </citation>
    <scope>NUCLEOTIDE SEQUENCE [LARGE SCALE GENOMIC DNA]</scope>
    <source>
        <strain evidence="3 4">LRRBGS_0742</strain>
    </source>
</reference>
<sequence>MTALTLYRCAADVQAALDYYFDSETEREDTLEAVIGQFEVKAQSVIAYIKNQEITEKMLEGHIRQMTGKLKAAKARNQSLKDYLARNMQAAGITEIKADDGTFKASFRKSEAVVILDEAQIPAEFMREAVKTEPDKTAIRKAIESGRQVAGAKIEGRKNLQIR</sequence>
<proteinExistence type="predicted"/>
<protein>
    <submittedName>
        <fullName evidence="2">Phage associated protein</fullName>
    </submittedName>
    <submittedName>
        <fullName evidence="3">Siphovirus Gp157 family protein</fullName>
    </submittedName>
</protein>
<accession>A0A1D3IIB9</accession>
<evidence type="ECO:0000313" key="2">
    <source>
        <dbReference type="EMBL" id="SUA24146.1"/>
    </source>
</evidence>
<evidence type="ECO:0000313" key="3">
    <source>
        <dbReference type="EMBL" id="TJX04084.1"/>
    </source>
</evidence>